<feature type="transmembrane region" description="Helical" evidence="6">
    <location>
        <begin position="12"/>
        <end position="37"/>
    </location>
</feature>
<reference evidence="8 9" key="1">
    <citation type="journal article" date="2020" name="Cell Host Microbe">
        <title>Functional and Genomic Variation between Human-Derived Isolates of Lachnospiraceae Reveals Inter- and Intra-Species Diversity.</title>
        <authorList>
            <person name="Sorbara M.T."/>
            <person name="Littmann E.R."/>
            <person name="Fontana E."/>
            <person name="Moody T.U."/>
            <person name="Kohout C.E."/>
            <person name="Gjonbalaj M."/>
            <person name="Eaton V."/>
            <person name="Seok R."/>
            <person name="Leiner I.M."/>
            <person name="Pamer E.G."/>
        </authorList>
    </citation>
    <scope>NUCLEOTIDE SEQUENCE [LARGE SCALE GENOMIC DNA]</scope>
    <source>
        <strain evidence="8 9">MSK.1.17</strain>
    </source>
</reference>
<dbReference type="EMBL" id="JAAITT010000006">
    <property type="protein sequence ID" value="NSJ48203.1"/>
    <property type="molecule type" value="Genomic_DNA"/>
</dbReference>
<evidence type="ECO:0000313" key="9">
    <source>
        <dbReference type="Proteomes" id="UP000669239"/>
    </source>
</evidence>
<dbReference type="Proteomes" id="UP001299608">
    <property type="component" value="Unassembled WGS sequence"/>
</dbReference>
<reference evidence="7" key="3">
    <citation type="submission" date="2022-01" db="EMBL/GenBank/DDBJ databases">
        <title>Collection of gut derived symbiotic bacterial strains cultured from healthy donors.</title>
        <authorList>
            <person name="Lin H."/>
            <person name="Kohout C."/>
            <person name="Waligurski E."/>
            <person name="Pamer E.G."/>
        </authorList>
    </citation>
    <scope>NUCLEOTIDE SEQUENCE</scope>
    <source>
        <strain evidence="7">DFI.6.55</strain>
    </source>
</reference>
<feature type="transmembrane region" description="Helical" evidence="6">
    <location>
        <begin position="153"/>
        <end position="175"/>
    </location>
</feature>
<feature type="transmembrane region" description="Helical" evidence="6">
    <location>
        <begin position="247"/>
        <end position="267"/>
    </location>
</feature>
<proteinExistence type="predicted"/>
<dbReference type="Proteomes" id="UP000669239">
    <property type="component" value="Unassembled WGS sequence"/>
</dbReference>
<evidence type="ECO:0000256" key="3">
    <source>
        <dbReference type="ARBA" id="ARBA00022692"/>
    </source>
</evidence>
<evidence type="ECO:0000313" key="10">
    <source>
        <dbReference type="Proteomes" id="UP001299608"/>
    </source>
</evidence>
<feature type="transmembrane region" description="Helical" evidence="6">
    <location>
        <begin position="398"/>
        <end position="419"/>
    </location>
</feature>
<keyword evidence="2" id="KW-1003">Cell membrane</keyword>
<comment type="caution">
    <text evidence="7">The sequence shown here is derived from an EMBL/GenBank/DDBJ whole genome shotgun (WGS) entry which is preliminary data.</text>
</comment>
<keyword evidence="5 6" id="KW-0472">Membrane</keyword>
<accession>A0AAW5C028</accession>
<evidence type="ECO:0000256" key="6">
    <source>
        <dbReference type="SAM" id="Phobius"/>
    </source>
</evidence>
<evidence type="ECO:0000313" key="8">
    <source>
        <dbReference type="EMBL" id="NSJ48203.1"/>
    </source>
</evidence>
<feature type="transmembrane region" description="Helical" evidence="6">
    <location>
        <begin position="49"/>
        <end position="69"/>
    </location>
</feature>
<dbReference type="PANTHER" id="PTHR30250">
    <property type="entry name" value="PST FAMILY PREDICTED COLANIC ACID TRANSPORTER"/>
    <property type="match status" value="1"/>
</dbReference>
<dbReference type="InterPro" id="IPR050833">
    <property type="entry name" value="Poly_Biosynth_Transport"/>
</dbReference>
<feature type="transmembrane region" description="Helical" evidence="6">
    <location>
        <begin position="464"/>
        <end position="484"/>
    </location>
</feature>
<keyword evidence="9" id="KW-1185">Reference proteome</keyword>
<feature type="transmembrane region" description="Helical" evidence="6">
    <location>
        <begin position="375"/>
        <end position="392"/>
    </location>
</feature>
<gene>
    <name evidence="8" type="ORF">G5B36_05760</name>
    <name evidence="7" type="ORF">L0N08_10825</name>
</gene>
<sequence>MRTEKSIRNIVYGEVNVILTVLLSIVTRTALVRILGLSAVSLNGLFTEVISVLSLAELGVGSAITYNLYKPLSEQDEQKLTQLMWFYKSAYRLIAGFILGAGLCFLPFVSCLIKDAEFDIGYLRLVYVIFLLKTVSSYFFSYKRTLLDADQKMYLISAANTLFRVITVASNLAVLMLTHNFIAYLLSDVGVTLANNAAVAHIADRQYPFLKKKDRLPTEERNRIFANMKHLFIGTLSGKITNSTDNILISVLVGTLQVGLYSNYSLIISNVRRILLLIPDAAAGSIGNLAVSESRERCHQVLCRMTFVLYLVTSFCSACILCMSDPFVEILFGREYLMDDILKLSFVVNFFYFVVREPLWRMMMVSGLFAKDKNISILGSSINLVVSIVLGLKWGILGIMLGTTCTLIIQIILKTRLLYREFLHLDRTYYQRLLMKTSAAALAGLLISRFLCHMVIPVSPYGRLCVYFMVAGTVSVSLNTALFYKTEEFGYCRNLAGRMILKYVNAKGK</sequence>
<reference evidence="8" key="2">
    <citation type="submission" date="2020-02" db="EMBL/GenBank/DDBJ databases">
        <authorList>
            <person name="Littmann E."/>
            <person name="Sorbara M."/>
        </authorList>
    </citation>
    <scope>NUCLEOTIDE SEQUENCE</scope>
    <source>
        <strain evidence="8">MSK.1.17</strain>
    </source>
</reference>
<feature type="transmembrane region" description="Helical" evidence="6">
    <location>
        <begin position="301"/>
        <end position="324"/>
    </location>
</feature>
<keyword evidence="4 6" id="KW-1133">Transmembrane helix</keyword>
<protein>
    <submittedName>
        <fullName evidence="7">Lipopolysaccharide biosynthesis protein</fullName>
    </submittedName>
</protein>
<dbReference type="AlphaFoldDB" id="A0AAW5C028"/>
<name>A0AAW5C028_9FIRM</name>
<evidence type="ECO:0000256" key="1">
    <source>
        <dbReference type="ARBA" id="ARBA00004651"/>
    </source>
</evidence>
<evidence type="ECO:0000256" key="5">
    <source>
        <dbReference type="ARBA" id="ARBA00023136"/>
    </source>
</evidence>
<feature type="transmembrane region" description="Helical" evidence="6">
    <location>
        <begin position="90"/>
        <end position="109"/>
    </location>
</feature>
<feature type="transmembrane region" description="Helical" evidence="6">
    <location>
        <begin position="336"/>
        <end position="355"/>
    </location>
</feature>
<evidence type="ECO:0000256" key="4">
    <source>
        <dbReference type="ARBA" id="ARBA00022989"/>
    </source>
</evidence>
<evidence type="ECO:0000313" key="7">
    <source>
        <dbReference type="EMBL" id="MCG4745906.1"/>
    </source>
</evidence>
<dbReference type="RefSeq" id="WP_165641693.1">
    <property type="nucleotide sequence ID" value="NZ_JAAITT010000006.1"/>
</dbReference>
<comment type="subcellular location">
    <subcellularLocation>
        <location evidence="1">Cell membrane</location>
        <topology evidence="1">Multi-pass membrane protein</topology>
    </subcellularLocation>
</comment>
<organism evidence="7 10">
    <name type="scientific">Enterocloster aldenensis</name>
    <dbReference type="NCBI Taxonomy" id="358742"/>
    <lineage>
        <taxon>Bacteria</taxon>
        <taxon>Bacillati</taxon>
        <taxon>Bacillota</taxon>
        <taxon>Clostridia</taxon>
        <taxon>Lachnospirales</taxon>
        <taxon>Lachnospiraceae</taxon>
        <taxon>Enterocloster</taxon>
    </lineage>
</organism>
<evidence type="ECO:0000256" key="2">
    <source>
        <dbReference type="ARBA" id="ARBA00022475"/>
    </source>
</evidence>
<dbReference type="EMBL" id="JAKNGE010000011">
    <property type="protein sequence ID" value="MCG4745906.1"/>
    <property type="molecule type" value="Genomic_DNA"/>
</dbReference>
<keyword evidence="3 6" id="KW-0812">Transmembrane</keyword>
<dbReference type="PANTHER" id="PTHR30250:SF26">
    <property type="entry name" value="PSMA PROTEIN"/>
    <property type="match status" value="1"/>
</dbReference>
<feature type="transmembrane region" description="Helical" evidence="6">
    <location>
        <begin position="121"/>
        <end position="141"/>
    </location>
</feature>
<dbReference type="GO" id="GO:0005886">
    <property type="term" value="C:plasma membrane"/>
    <property type="evidence" value="ECO:0007669"/>
    <property type="project" value="UniProtKB-SubCell"/>
</dbReference>
<feature type="transmembrane region" description="Helical" evidence="6">
    <location>
        <begin position="439"/>
        <end position="458"/>
    </location>
</feature>